<sequence>MMKKTIFIILSGFVISFITIILVMLFYNFMSKIGVSEFMERDRAYDILEQTVRTYKDELTWAFNNFQRSNYGFNIPFDKFSLIFSYPDAKNYVYAALGYDSVVVNKLSKIINSLDLTSNDMTGDIKVVYDLLYLLKKIIVPIDEILNEHLSDSNLTKISASKDAGTISLITFNLKRAIARKEDLVLQIIRQILLIDLISEKQTILQALKSIVNNGNINSDIRLVREMSKRILKLVK</sequence>
<accession>W5SQS5</accession>
<dbReference type="EMBL" id="CP005834">
    <property type="protein sequence ID" value="AHH08993.1"/>
    <property type="molecule type" value="Genomic_DNA"/>
</dbReference>
<evidence type="ECO:0000256" key="1">
    <source>
        <dbReference type="SAM" id="Phobius"/>
    </source>
</evidence>
<dbReference type="AlphaFoldDB" id="W5SQS5"/>
<protein>
    <submittedName>
        <fullName evidence="2">Uncharacterized protein</fullName>
    </submittedName>
</protein>
<keyword evidence="1" id="KW-0472">Membrane</keyword>
<feature type="transmembrane region" description="Helical" evidence="1">
    <location>
        <begin position="6"/>
        <end position="29"/>
    </location>
</feature>
<name>W5SQS5_BORAN</name>
<keyword evidence="2" id="KW-0614">Plasmid</keyword>
<geneLocation type="plasmid" evidence="2">
    <name>unnamed</name>
</geneLocation>
<organism evidence="2">
    <name type="scientific">Borrelia anserina BA2</name>
    <dbReference type="NCBI Taxonomy" id="1313293"/>
    <lineage>
        <taxon>Bacteria</taxon>
        <taxon>Pseudomonadati</taxon>
        <taxon>Spirochaetota</taxon>
        <taxon>Spirochaetia</taxon>
        <taxon>Spirochaetales</taxon>
        <taxon>Borreliaceae</taxon>
        <taxon>Borrelia</taxon>
    </lineage>
</organism>
<evidence type="ECO:0000313" key="2">
    <source>
        <dbReference type="EMBL" id="AHH08993.1"/>
    </source>
</evidence>
<proteinExistence type="predicted"/>
<keyword evidence="1" id="KW-0812">Transmembrane</keyword>
<reference evidence="2" key="1">
    <citation type="submission" date="2013-04" db="EMBL/GenBank/DDBJ databases">
        <title>Comparative Genomics of Relapsing Fever Spirochetes.</title>
        <authorList>
            <person name="Schwan T.G."/>
            <person name="Raffel S.J."/>
            <person name="Porcella S.F."/>
            <person name="Martens C.A."/>
            <person name="Bruno D.P."/>
            <person name="Rickefs S.M."/>
            <person name="Barbian K.B."/>
        </authorList>
    </citation>
    <scope>NUCLEOTIDE SEQUENCE</scope>
    <source>
        <strain evidence="2">BA2</strain>
        <plasmid evidence="2">unnamed</plasmid>
    </source>
</reference>
<keyword evidence="1" id="KW-1133">Transmembrane helix</keyword>
<gene>
    <name evidence="2" type="ORF">BAN_0023200</name>
</gene>
<dbReference type="HOGENOM" id="CLU_1243350_0_0_12"/>